<evidence type="ECO:0000256" key="11">
    <source>
        <dbReference type="SAM" id="Phobius"/>
    </source>
</evidence>
<dbReference type="Proteomes" id="UP000019095">
    <property type="component" value="Chromosome"/>
</dbReference>
<keyword evidence="3" id="KW-0813">Transport</keyword>
<dbReference type="KEGG" id="amim:MIM_c32340"/>
<comment type="subcellular location">
    <subcellularLocation>
        <location evidence="1">Cell inner membrane</location>
        <topology evidence="1">Single-pass membrane protein</topology>
        <orientation evidence="1">Periplasmic side</orientation>
    </subcellularLocation>
</comment>
<dbReference type="GO" id="GO:0098797">
    <property type="term" value="C:plasma membrane protein complex"/>
    <property type="evidence" value="ECO:0007669"/>
    <property type="project" value="TreeGrafter"/>
</dbReference>
<sequence length="283" mass="31484">MLIDPPSWFDRGEVLRWAAGLLVALALHLLALFLWVRVGQAPVIQTAPAAVMMQFSAQAQSIRIQRVLPVGPPQVVTPSMRSQPDPQPETASDTQVNVDDSPRASEPEIVVKRQRSRQRKTADRKVEKVTKKVVRHRQEPDSVADANAQASASRTAVAPPGEASEISAPYDSQSRDTGNDDSWQARVLGYLARNHGYPAQALAAHIEGVVLTTVTIDRQGNIRSVQLKRSSGHAILDRHALQAIRRKSPIPRPPAHIIRTMNQLRLNIPVEFNVREYRTRQRM</sequence>
<dbReference type="PANTHER" id="PTHR33446:SF2">
    <property type="entry name" value="PROTEIN TONB"/>
    <property type="match status" value="1"/>
</dbReference>
<keyword evidence="7" id="KW-0653">Protein transport</keyword>
<dbReference type="PANTHER" id="PTHR33446">
    <property type="entry name" value="PROTEIN TONB-RELATED"/>
    <property type="match status" value="1"/>
</dbReference>
<feature type="region of interest" description="Disordered" evidence="10">
    <location>
        <begin position="73"/>
        <end position="181"/>
    </location>
</feature>
<evidence type="ECO:0000256" key="8">
    <source>
        <dbReference type="ARBA" id="ARBA00022989"/>
    </source>
</evidence>
<keyword evidence="5" id="KW-0997">Cell inner membrane</keyword>
<evidence type="ECO:0000256" key="3">
    <source>
        <dbReference type="ARBA" id="ARBA00022448"/>
    </source>
</evidence>
<proteinExistence type="inferred from homology"/>
<evidence type="ECO:0000313" key="13">
    <source>
        <dbReference type="EMBL" id="AHG65298.1"/>
    </source>
</evidence>
<dbReference type="InterPro" id="IPR037682">
    <property type="entry name" value="TonB_C"/>
</dbReference>
<dbReference type="GO" id="GO:0055085">
    <property type="term" value="P:transmembrane transport"/>
    <property type="evidence" value="ECO:0007669"/>
    <property type="project" value="InterPro"/>
</dbReference>
<keyword evidence="4" id="KW-1003">Cell membrane</keyword>
<evidence type="ECO:0000256" key="6">
    <source>
        <dbReference type="ARBA" id="ARBA00022692"/>
    </source>
</evidence>
<evidence type="ECO:0000259" key="12">
    <source>
        <dbReference type="PROSITE" id="PS52015"/>
    </source>
</evidence>
<dbReference type="EMBL" id="CP003915">
    <property type="protein sequence ID" value="AHG65298.1"/>
    <property type="molecule type" value="Genomic_DNA"/>
</dbReference>
<dbReference type="GO" id="GO:0015031">
    <property type="term" value="P:protein transport"/>
    <property type="evidence" value="ECO:0007669"/>
    <property type="project" value="UniProtKB-KW"/>
</dbReference>
<name>W0PJY7_ADVMD</name>
<dbReference type="Pfam" id="PF03544">
    <property type="entry name" value="TonB_C"/>
    <property type="match status" value="1"/>
</dbReference>
<feature type="compositionally biased region" description="Basic and acidic residues" evidence="10">
    <location>
        <begin position="120"/>
        <end position="140"/>
    </location>
</feature>
<gene>
    <name evidence="13" type="ORF">MIM_c32340</name>
</gene>
<dbReference type="OrthoDB" id="9792439at2"/>
<dbReference type="InterPro" id="IPR051045">
    <property type="entry name" value="TonB-dependent_transducer"/>
</dbReference>
<reference evidence="13 14" key="1">
    <citation type="journal article" date="2014" name="Microbiology">
        <title>Unravelling the complete genome sequence of Advenella mimigardefordensis strain DPN7T and novel insights in the catabolism of the xenobiotic polythioester precursor 3,3'-dithiodipropionate.</title>
        <authorList>
            <person name="Wubbeler J.H."/>
            <person name="Hiessl S."/>
            <person name="Schuldes J."/>
            <person name="Thurmer A."/>
            <person name="Daniel R."/>
            <person name="Steinbuchel A."/>
        </authorList>
    </citation>
    <scope>NUCLEOTIDE SEQUENCE [LARGE SCALE GENOMIC DNA]</scope>
    <source>
        <strain evidence="14">DSM 17166 / LMG 22922 / DPN7</strain>
    </source>
</reference>
<feature type="domain" description="TonB C-terminal" evidence="12">
    <location>
        <begin position="182"/>
        <end position="281"/>
    </location>
</feature>
<organism evidence="13 14">
    <name type="scientific">Advenella mimigardefordensis (strain DSM 17166 / LMG 22922 / DPN7)</name>
    <dbReference type="NCBI Taxonomy" id="1247726"/>
    <lineage>
        <taxon>Bacteria</taxon>
        <taxon>Pseudomonadati</taxon>
        <taxon>Pseudomonadota</taxon>
        <taxon>Betaproteobacteria</taxon>
        <taxon>Burkholderiales</taxon>
        <taxon>Alcaligenaceae</taxon>
    </lineage>
</organism>
<evidence type="ECO:0000256" key="4">
    <source>
        <dbReference type="ARBA" id="ARBA00022475"/>
    </source>
</evidence>
<keyword evidence="8 11" id="KW-1133">Transmembrane helix</keyword>
<evidence type="ECO:0000313" key="14">
    <source>
        <dbReference type="Proteomes" id="UP000019095"/>
    </source>
</evidence>
<protein>
    <submittedName>
        <fullName evidence="13">TonB C-terminal domain-containing protein</fullName>
    </submittedName>
</protein>
<dbReference type="RefSeq" id="WP_025373968.1">
    <property type="nucleotide sequence ID" value="NZ_CP003915.1"/>
</dbReference>
<feature type="compositionally biased region" description="Polar residues" evidence="10">
    <location>
        <begin position="76"/>
        <end position="98"/>
    </location>
</feature>
<dbReference type="SUPFAM" id="SSF74653">
    <property type="entry name" value="TolA/TonB C-terminal domain"/>
    <property type="match status" value="1"/>
</dbReference>
<evidence type="ECO:0000256" key="7">
    <source>
        <dbReference type="ARBA" id="ARBA00022927"/>
    </source>
</evidence>
<dbReference type="eggNOG" id="COG0810">
    <property type="taxonomic scope" value="Bacteria"/>
</dbReference>
<keyword evidence="9 11" id="KW-0472">Membrane</keyword>
<feature type="compositionally biased region" description="Basic and acidic residues" evidence="10">
    <location>
        <begin position="100"/>
        <end position="111"/>
    </location>
</feature>
<dbReference type="NCBIfam" id="TIGR01352">
    <property type="entry name" value="tonB_Cterm"/>
    <property type="match status" value="1"/>
</dbReference>
<accession>W0PJY7</accession>
<evidence type="ECO:0000256" key="1">
    <source>
        <dbReference type="ARBA" id="ARBA00004383"/>
    </source>
</evidence>
<evidence type="ECO:0000256" key="5">
    <source>
        <dbReference type="ARBA" id="ARBA00022519"/>
    </source>
</evidence>
<keyword evidence="6 11" id="KW-0812">Transmembrane</keyword>
<dbReference type="PROSITE" id="PS52015">
    <property type="entry name" value="TONB_CTD"/>
    <property type="match status" value="1"/>
</dbReference>
<comment type="similarity">
    <text evidence="2">Belongs to the TonB family.</text>
</comment>
<evidence type="ECO:0000256" key="9">
    <source>
        <dbReference type="ARBA" id="ARBA00023136"/>
    </source>
</evidence>
<evidence type="ECO:0000256" key="2">
    <source>
        <dbReference type="ARBA" id="ARBA00006555"/>
    </source>
</evidence>
<dbReference type="AlphaFoldDB" id="W0PJY7"/>
<feature type="transmembrane region" description="Helical" evidence="11">
    <location>
        <begin position="14"/>
        <end position="36"/>
    </location>
</feature>
<dbReference type="Gene3D" id="3.30.1150.10">
    <property type="match status" value="1"/>
</dbReference>
<dbReference type="GO" id="GO:0031992">
    <property type="term" value="F:energy transducer activity"/>
    <property type="evidence" value="ECO:0007669"/>
    <property type="project" value="TreeGrafter"/>
</dbReference>
<dbReference type="HOGENOM" id="CLU_076333_1_0_4"/>
<dbReference type="InterPro" id="IPR006260">
    <property type="entry name" value="TonB/TolA_C"/>
</dbReference>
<dbReference type="STRING" id="1247726.MIM_c32340"/>
<evidence type="ECO:0000256" key="10">
    <source>
        <dbReference type="SAM" id="MobiDB-lite"/>
    </source>
</evidence>
<dbReference type="PATRIC" id="fig|1247726.3.peg.3578"/>
<keyword evidence="14" id="KW-1185">Reference proteome</keyword>